<evidence type="ECO:0000313" key="2">
    <source>
        <dbReference type="Proteomes" id="UP000294575"/>
    </source>
</evidence>
<name>A0A4R6TYU4_9GAMM</name>
<gene>
    <name evidence="1" type="ORF">DFQ45_1077</name>
</gene>
<dbReference type="Proteomes" id="UP000294575">
    <property type="component" value="Unassembled WGS sequence"/>
</dbReference>
<dbReference type="EMBL" id="SNYK01000007">
    <property type="protein sequence ID" value="TDQ37503.1"/>
    <property type="molecule type" value="Genomic_DNA"/>
</dbReference>
<evidence type="ECO:0000313" key="1">
    <source>
        <dbReference type="EMBL" id="TDQ37503.1"/>
    </source>
</evidence>
<accession>A0A4R6TYU4</accession>
<protein>
    <submittedName>
        <fullName evidence="1">Uncharacterized protein</fullName>
    </submittedName>
</protein>
<organism evidence="1 2">
    <name type="scientific">Thiopseudomonas denitrificans</name>
    <dbReference type="NCBI Taxonomy" id="1501432"/>
    <lineage>
        <taxon>Bacteria</taxon>
        <taxon>Pseudomonadati</taxon>
        <taxon>Pseudomonadota</taxon>
        <taxon>Gammaproteobacteria</taxon>
        <taxon>Pseudomonadales</taxon>
        <taxon>Pseudomonadaceae</taxon>
        <taxon>Thiopseudomonas</taxon>
    </lineage>
</organism>
<keyword evidence="2" id="KW-1185">Reference proteome</keyword>
<dbReference type="AlphaFoldDB" id="A0A4R6TYU4"/>
<sequence length="87" mass="9280">MVVSDLHNHSDYKASSAGLVASYDFGIGKDNKAAMAEANQGKAYSSDLTGSAVSRISGSDNSVYRAVGEKSREEFWANKLQTEDSAE</sequence>
<proteinExistence type="predicted"/>
<reference evidence="1 2" key="1">
    <citation type="submission" date="2019-03" db="EMBL/GenBank/DDBJ databases">
        <title>Genomic Encyclopedia of Type Strains, Phase IV (KMG-IV): sequencing the most valuable type-strain genomes for metagenomic binning, comparative biology and taxonomic classification.</title>
        <authorList>
            <person name="Goeker M."/>
        </authorList>
    </citation>
    <scope>NUCLEOTIDE SEQUENCE [LARGE SCALE GENOMIC DNA]</scope>
    <source>
        <strain evidence="1 2">DSM 28679</strain>
    </source>
</reference>
<comment type="caution">
    <text evidence="1">The sequence shown here is derived from an EMBL/GenBank/DDBJ whole genome shotgun (WGS) entry which is preliminary data.</text>
</comment>